<protein>
    <recommendedName>
        <fullName evidence="3">Glutathionylspermidine synthase pre-ATP-grasp-like domain-containing protein</fullName>
    </recommendedName>
</protein>
<gene>
    <name evidence="1" type="ORF">HLB44_02855</name>
</gene>
<reference evidence="1 2" key="1">
    <citation type="submission" date="2020-05" db="EMBL/GenBank/DDBJ databases">
        <title>Aquincola sp. isolate from soil.</title>
        <authorList>
            <person name="Han J."/>
            <person name="Kim D.-U."/>
        </authorList>
    </citation>
    <scope>NUCLEOTIDE SEQUENCE [LARGE SCALE GENOMIC DNA]</scope>
    <source>
        <strain evidence="1 2">S2</strain>
    </source>
</reference>
<evidence type="ECO:0000313" key="1">
    <source>
        <dbReference type="EMBL" id="NRF65920.1"/>
    </source>
</evidence>
<organism evidence="1 2">
    <name type="scientific">Pseudaquabacterium terrae</name>
    <dbReference type="NCBI Taxonomy" id="2732868"/>
    <lineage>
        <taxon>Bacteria</taxon>
        <taxon>Pseudomonadati</taxon>
        <taxon>Pseudomonadota</taxon>
        <taxon>Betaproteobacteria</taxon>
        <taxon>Burkholderiales</taxon>
        <taxon>Sphaerotilaceae</taxon>
        <taxon>Pseudaquabacterium</taxon>
    </lineage>
</organism>
<evidence type="ECO:0008006" key="3">
    <source>
        <dbReference type="Google" id="ProtNLM"/>
    </source>
</evidence>
<name>A0ABX2ED74_9BURK</name>
<evidence type="ECO:0000313" key="2">
    <source>
        <dbReference type="Proteomes" id="UP000737171"/>
    </source>
</evidence>
<dbReference type="EMBL" id="JABRWJ010000001">
    <property type="protein sequence ID" value="NRF65920.1"/>
    <property type="molecule type" value="Genomic_DNA"/>
</dbReference>
<comment type="caution">
    <text evidence="1">The sequence shown here is derived from an EMBL/GenBank/DDBJ whole genome shotgun (WGS) entry which is preliminary data.</text>
</comment>
<keyword evidence="2" id="KW-1185">Reference proteome</keyword>
<dbReference type="Proteomes" id="UP000737171">
    <property type="component" value="Unassembled WGS sequence"/>
</dbReference>
<proteinExistence type="predicted"/>
<dbReference type="RefSeq" id="WP_173120394.1">
    <property type="nucleotide sequence ID" value="NZ_JABRWJ010000001.1"/>
</dbReference>
<sequence>MDLKNTEALVEQRLRSMSSDKRAKLSLECDRQAKLEGLEMGGQPISYLNVPVLFDRSEYQLLSARLANLLDCFVDLEEFSLTLKGAPIHARLMESLTPGGRHLVNQCTHESRASLVRRMRRIDGFWDPQTSQYSVIEINQAAPLGLHNHDALRRITSMVLAEVGVDNPTPSIAPQILEWFRLEFSDRGRQGLPRHVALVIEHGYPGKFADLPPIAQAIEKLAASTWGAELQITVCFPYDISLQNGNAVLNGKVVDMIWRNSVYMTTYREQNLPISDYESILSHHEDFIVINSTRSWLTRTKETLALFWDDAACSALGLGEEDRDAVRRLLPRTVNLKYSPEARNEICRDRGAWVSKPTDSGFGQGVEFGVNHSTQSWSALVSERSKEGFVFQKRVEASRRRALAIEPDGGLSERFLELDFCPQHVAGHFSGTAVVRGFPMSEHSAAEPMNLSRGAVLCHAAFV</sequence>
<accession>A0ABX2ED74</accession>
<dbReference type="SUPFAM" id="SSF56059">
    <property type="entry name" value="Glutathione synthetase ATP-binding domain-like"/>
    <property type="match status" value="1"/>
</dbReference>